<dbReference type="Gene3D" id="3.40.250.10">
    <property type="entry name" value="Rhodanese-like domain"/>
    <property type="match status" value="1"/>
</dbReference>
<dbReference type="InterPro" id="IPR036873">
    <property type="entry name" value="Rhodanese-like_dom_sf"/>
</dbReference>
<proteinExistence type="predicted"/>
<sequence>MVRFIELIRNCLTDIREIMPWDLVDRLKENPDLLLLDVREPCEFDAMHIRGSMNVPRGILESACEWDYEETEPELVNAREREIVVVCRSGHRSVLAAHSMQVLGYENVVSLRTGLRGWNDYEEPMENIRGEKVEEEEADNYFTATLRPDQKRPKGQGGSGK</sequence>
<dbReference type="Pfam" id="PF00581">
    <property type="entry name" value="Rhodanese"/>
    <property type="match status" value="1"/>
</dbReference>
<reference evidence="2" key="1">
    <citation type="submission" date="2008-06" db="EMBL/GenBank/DDBJ databases">
        <title>Complete sequence of Chlorobium phaeobacteroides BS1.</title>
        <authorList>
            <consortium name="US DOE Joint Genome Institute"/>
            <person name="Lucas S."/>
            <person name="Copeland A."/>
            <person name="Lapidus A."/>
            <person name="Glavina del Rio T."/>
            <person name="Dalin E."/>
            <person name="Tice H."/>
            <person name="Bruce D."/>
            <person name="Goodwin L."/>
            <person name="Pitluck S."/>
            <person name="Schmutz J."/>
            <person name="Larimer F."/>
            <person name="Land M."/>
            <person name="Hauser L."/>
            <person name="Kyrpides N."/>
            <person name="Ovchinnikova G."/>
            <person name="Li T."/>
            <person name="Liu Z."/>
            <person name="Zhao F."/>
            <person name="Overmann J."/>
            <person name="Bryant D.A."/>
            <person name="Richardson P."/>
        </authorList>
    </citation>
    <scope>NUCLEOTIDE SEQUENCE [LARGE SCALE GENOMIC DNA]</scope>
    <source>
        <strain evidence="2">BS1</strain>
    </source>
</reference>
<dbReference type="InterPro" id="IPR001763">
    <property type="entry name" value="Rhodanese-like_dom"/>
</dbReference>
<dbReference type="EMBL" id="CP001101">
    <property type="protein sequence ID" value="ACE04779.1"/>
    <property type="molecule type" value="Genomic_DNA"/>
</dbReference>
<dbReference type="OrthoDB" id="9808735at2"/>
<name>B3ELT8_CHLPB</name>
<dbReference type="PROSITE" id="PS50206">
    <property type="entry name" value="RHODANESE_3"/>
    <property type="match status" value="1"/>
</dbReference>
<dbReference type="AlphaFoldDB" id="B3ELT8"/>
<gene>
    <name evidence="2" type="ordered locus">Cphamn1_1862</name>
</gene>
<dbReference type="PANTHER" id="PTHR44086">
    <property type="entry name" value="THIOSULFATE SULFURTRANSFERASE RDL2, MITOCHONDRIAL-RELATED"/>
    <property type="match status" value="1"/>
</dbReference>
<protein>
    <submittedName>
        <fullName evidence="2">Rhodanese domain protein</fullName>
    </submittedName>
</protein>
<evidence type="ECO:0000259" key="1">
    <source>
        <dbReference type="PROSITE" id="PS50206"/>
    </source>
</evidence>
<organism evidence="2">
    <name type="scientific">Chlorobium phaeobacteroides (strain BS1)</name>
    <dbReference type="NCBI Taxonomy" id="331678"/>
    <lineage>
        <taxon>Bacteria</taxon>
        <taxon>Pseudomonadati</taxon>
        <taxon>Chlorobiota</taxon>
        <taxon>Chlorobiia</taxon>
        <taxon>Chlorobiales</taxon>
        <taxon>Chlorobiaceae</taxon>
        <taxon>Chlorobium/Pelodictyon group</taxon>
        <taxon>Chlorobium</taxon>
    </lineage>
</organism>
<feature type="domain" description="Rhodanese" evidence="1">
    <location>
        <begin position="29"/>
        <end position="127"/>
    </location>
</feature>
<dbReference type="GO" id="GO:0004792">
    <property type="term" value="F:thiosulfate-cyanide sulfurtransferase activity"/>
    <property type="evidence" value="ECO:0007669"/>
    <property type="project" value="TreeGrafter"/>
</dbReference>
<dbReference type="eggNOG" id="COG0607">
    <property type="taxonomic scope" value="Bacteria"/>
</dbReference>
<dbReference type="STRING" id="331678.Cphamn1_1862"/>
<dbReference type="KEGG" id="cpb:Cphamn1_1862"/>
<dbReference type="SUPFAM" id="SSF52821">
    <property type="entry name" value="Rhodanese/Cell cycle control phosphatase"/>
    <property type="match status" value="1"/>
</dbReference>
<accession>B3ELT8</accession>
<dbReference type="CDD" id="cd00158">
    <property type="entry name" value="RHOD"/>
    <property type="match status" value="1"/>
</dbReference>
<dbReference type="SMART" id="SM00450">
    <property type="entry name" value="RHOD"/>
    <property type="match status" value="1"/>
</dbReference>
<dbReference type="PANTHER" id="PTHR44086:SF10">
    <property type="entry name" value="THIOSULFATE SULFURTRANSFERASE_RHODANESE-LIKE DOMAIN-CONTAINING PROTEIN 3"/>
    <property type="match status" value="1"/>
</dbReference>
<evidence type="ECO:0000313" key="2">
    <source>
        <dbReference type="EMBL" id="ACE04779.1"/>
    </source>
</evidence>
<dbReference type="HOGENOM" id="CLU_089574_6_2_10"/>